<accession>A0A0A9AE53</accession>
<reference evidence="1" key="1">
    <citation type="submission" date="2014-09" db="EMBL/GenBank/DDBJ databases">
        <authorList>
            <person name="Magalhaes I.L.F."/>
            <person name="Oliveira U."/>
            <person name="Santos F.R."/>
            <person name="Vidigal T.H.D.A."/>
            <person name="Brescovit A.D."/>
            <person name="Santos A.J."/>
        </authorList>
    </citation>
    <scope>NUCLEOTIDE SEQUENCE</scope>
    <source>
        <tissue evidence="1">Shoot tissue taken approximately 20 cm above the soil surface</tissue>
    </source>
</reference>
<sequence length="30" mass="3621">MFLNSYIKISFHMGTHCSILEVRKIFTEKF</sequence>
<proteinExistence type="predicted"/>
<reference evidence="1" key="2">
    <citation type="journal article" date="2015" name="Data Brief">
        <title>Shoot transcriptome of the giant reed, Arundo donax.</title>
        <authorList>
            <person name="Barrero R.A."/>
            <person name="Guerrero F.D."/>
            <person name="Moolhuijzen P."/>
            <person name="Goolsby J.A."/>
            <person name="Tidwell J."/>
            <person name="Bellgard S.E."/>
            <person name="Bellgard M.I."/>
        </authorList>
    </citation>
    <scope>NUCLEOTIDE SEQUENCE</scope>
    <source>
        <tissue evidence="1">Shoot tissue taken approximately 20 cm above the soil surface</tissue>
    </source>
</reference>
<protein>
    <submittedName>
        <fullName evidence="1">Uncharacterized protein</fullName>
    </submittedName>
</protein>
<name>A0A0A9AE53_ARUDO</name>
<evidence type="ECO:0000313" key="1">
    <source>
        <dbReference type="EMBL" id="JAD48163.1"/>
    </source>
</evidence>
<organism evidence="1">
    <name type="scientific">Arundo donax</name>
    <name type="common">Giant reed</name>
    <name type="synonym">Donax arundinaceus</name>
    <dbReference type="NCBI Taxonomy" id="35708"/>
    <lineage>
        <taxon>Eukaryota</taxon>
        <taxon>Viridiplantae</taxon>
        <taxon>Streptophyta</taxon>
        <taxon>Embryophyta</taxon>
        <taxon>Tracheophyta</taxon>
        <taxon>Spermatophyta</taxon>
        <taxon>Magnoliopsida</taxon>
        <taxon>Liliopsida</taxon>
        <taxon>Poales</taxon>
        <taxon>Poaceae</taxon>
        <taxon>PACMAD clade</taxon>
        <taxon>Arundinoideae</taxon>
        <taxon>Arundineae</taxon>
        <taxon>Arundo</taxon>
    </lineage>
</organism>
<dbReference type="EMBL" id="GBRH01249732">
    <property type="protein sequence ID" value="JAD48163.1"/>
    <property type="molecule type" value="Transcribed_RNA"/>
</dbReference>
<dbReference type="AlphaFoldDB" id="A0A0A9AE53"/>